<protein>
    <submittedName>
        <fullName evidence="1">Uncharacterized protein</fullName>
    </submittedName>
</protein>
<organism evidence="1 2">
    <name type="scientific">Punica granatum</name>
    <name type="common">Pomegranate</name>
    <dbReference type="NCBI Taxonomy" id="22663"/>
    <lineage>
        <taxon>Eukaryota</taxon>
        <taxon>Viridiplantae</taxon>
        <taxon>Streptophyta</taxon>
        <taxon>Embryophyta</taxon>
        <taxon>Tracheophyta</taxon>
        <taxon>Spermatophyta</taxon>
        <taxon>Magnoliopsida</taxon>
        <taxon>eudicotyledons</taxon>
        <taxon>Gunneridae</taxon>
        <taxon>Pentapetalae</taxon>
        <taxon>rosids</taxon>
        <taxon>malvids</taxon>
        <taxon>Myrtales</taxon>
        <taxon>Lythraceae</taxon>
        <taxon>Punica</taxon>
    </lineage>
</organism>
<proteinExistence type="predicted"/>
<keyword evidence="2" id="KW-1185">Reference proteome</keyword>
<accession>A0A2I0KD37</accession>
<dbReference type="AlphaFoldDB" id="A0A2I0KD37"/>
<reference evidence="1 2" key="1">
    <citation type="submission" date="2017-11" db="EMBL/GenBank/DDBJ databases">
        <title>De-novo sequencing of pomegranate (Punica granatum L.) genome.</title>
        <authorList>
            <person name="Akparov Z."/>
            <person name="Amiraslanov A."/>
            <person name="Hajiyeva S."/>
            <person name="Abbasov M."/>
            <person name="Kaur K."/>
            <person name="Hamwieh A."/>
            <person name="Solovyev V."/>
            <person name="Salamov A."/>
            <person name="Braich B."/>
            <person name="Kosarev P."/>
            <person name="Mahmoud A."/>
            <person name="Hajiyev E."/>
            <person name="Babayeva S."/>
            <person name="Izzatullayeva V."/>
            <person name="Mammadov A."/>
            <person name="Mammadov A."/>
            <person name="Sharifova S."/>
            <person name="Ojaghi J."/>
            <person name="Eynullazada K."/>
            <person name="Bayramov B."/>
            <person name="Abdulazimova A."/>
            <person name="Shahmuradov I."/>
        </authorList>
    </citation>
    <scope>NUCLEOTIDE SEQUENCE [LARGE SCALE GENOMIC DNA]</scope>
    <source>
        <strain evidence="2">cv. AG2017</strain>
        <tissue evidence="1">Leaf</tissue>
    </source>
</reference>
<dbReference type="Proteomes" id="UP000233551">
    <property type="component" value="Unassembled WGS sequence"/>
</dbReference>
<dbReference type="EMBL" id="PGOL01000675">
    <property type="protein sequence ID" value="PKI66444.1"/>
    <property type="molecule type" value="Genomic_DNA"/>
</dbReference>
<sequence>MSGARFEVEKFDGANDLELCRIEIKAFPVEHGLDEALEGEGGFDGLGCKYRIQDGVMKVSEGALVLMIGVLLEGLYALQSKTGSTSAMEWTPEEKYFDVLGHGGVNQCRECRMVSKSKSLVRRYVAFDKAALTKHCKSASRVKVEPCVKATSWKKVEFKDSKTLEPQTVVIKDVQTGRKPPLKKYGLRELVVLENAEAVANSACLMVSESSAKISTKLDTSEKSMGGLDLSNTCKSEGGACKMEIC</sequence>
<evidence type="ECO:0000313" key="2">
    <source>
        <dbReference type="Proteomes" id="UP000233551"/>
    </source>
</evidence>
<name>A0A2I0KD37_PUNGR</name>
<gene>
    <name evidence="1" type="ORF">CRG98_013246</name>
</gene>
<comment type="caution">
    <text evidence="1">The sequence shown here is derived from an EMBL/GenBank/DDBJ whole genome shotgun (WGS) entry which is preliminary data.</text>
</comment>
<evidence type="ECO:0000313" key="1">
    <source>
        <dbReference type="EMBL" id="PKI66444.1"/>
    </source>
</evidence>